<dbReference type="FunCoup" id="A0A1X7TNX4">
    <property type="interactions" value="74"/>
</dbReference>
<dbReference type="InterPro" id="IPR012346">
    <property type="entry name" value="p53/RUNT-type_TF_DNA-bd_sf"/>
</dbReference>
<feature type="compositionally biased region" description="Pro residues" evidence="5">
    <location>
        <begin position="10"/>
        <end position="21"/>
    </location>
</feature>
<comment type="subcellular location">
    <subcellularLocation>
        <location evidence="1">Nucleus</location>
    </subcellularLocation>
</comment>
<feature type="region of interest" description="Disordered" evidence="5">
    <location>
        <begin position="269"/>
        <end position="311"/>
    </location>
</feature>
<dbReference type="GO" id="GO:0005524">
    <property type="term" value="F:ATP binding"/>
    <property type="evidence" value="ECO:0007669"/>
    <property type="project" value="InterPro"/>
</dbReference>
<dbReference type="GO" id="GO:0000978">
    <property type="term" value="F:RNA polymerase II cis-regulatory region sequence-specific DNA binding"/>
    <property type="evidence" value="ECO:0007669"/>
    <property type="project" value="TreeGrafter"/>
</dbReference>
<feature type="region of interest" description="Disordered" evidence="5">
    <location>
        <begin position="1"/>
        <end position="24"/>
    </location>
</feature>
<dbReference type="OrthoDB" id="10029800at2759"/>
<evidence type="ECO:0000256" key="1">
    <source>
        <dbReference type="ARBA" id="ARBA00004123"/>
    </source>
</evidence>
<evidence type="ECO:0000256" key="4">
    <source>
        <dbReference type="ARBA" id="ARBA00023242"/>
    </source>
</evidence>
<proteinExistence type="predicted"/>
<dbReference type="AlphaFoldDB" id="A0A1X7TNX4"/>
<dbReference type="InterPro" id="IPR013524">
    <property type="entry name" value="Runt_dom"/>
</dbReference>
<dbReference type="InterPro" id="IPR008967">
    <property type="entry name" value="p53-like_TF_DNA-bd_sf"/>
</dbReference>
<reference evidence="8" key="1">
    <citation type="journal article" date="2010" name="Nature">
        <title>The Amphimedon queenslandica genome and the evolution of animal complexity.</title>
        <authorList>
            <person name="Srivastava M."/>
            <person name="Simakov O."/>
            <person name="Chapman J."/>
            <person name="Fahey B."/>
            <person name="Gauthier M.E."/>
            <person name="Mitros T."/>
            <person name="Richards G.S."/>
            <person name="Conaco C."/>
            <person name="Dacre M."/>
            <person name="Hellsten U."/>
            <person name="Larroux C."/>
            <person name="Putnam N.H."/>
            <person name="Stanke M."/>
            <person name="Adamska M."/>
            <person name="Darling A."/>
            <person name="Degnan S.M."/>
            <person name="Oakley T.H."/>
            <person name="Plachetzki D.C."/>
            <person name="Zhai Y."/>
            <person name="Adamski M."/>
            <person name="Calcino A."/>
            <person name="Cummins S.F."/>
            <person name="Goodstein D.M."/>
            <person name="Harris C."/>
            <person name="Jackson D.J."/>
            <person name="Leys S.P."/>
            <person name="Shu S."/>
            <person name="Woodcroft B.J."/>
            <person name="Vervoort M."/>
            <person name="Kosik K.S."/>
            <person name="Manning G."/>
            <person name="Degnan B.M."/>
            <person name="Rokhsar D.S."/>
        </authorList>
    </citation>
    <scope>NUCLEOTIDE SEQUENCE [LARGE SCALE GENOMIC DNA]</scope>
</reference>
<feature type="region of interest" description="Disordered" evidence="5">
    <location>
        <begin position="152"/>
        <end position="173"/>
    </location>
</feature>
<dbReference type="PRINTS" id="PR00967">
    <property type="entry name" value="ONCOGENEAML1"/>
</dbReference>
<gene>
    <name evidence="7" type="primary">100638951</name>
</gene>
<evidence type="ECO:0000259" key="6">
    <source>
        <dbReference type="PROSITE" id="PS51062"/>
    </source>
</evidence>
<keyword evidence="2" id="KW-0805">Transcription regulation</keyword>
<dbReference type="Pfam" id="PF00853">
    <property type="entry name" value="Runt"/>
    <property type="match status" value="1"/>
</dbReference>
<dbReference type="Proteomes" id="UP000007879">
    <property type="component" value="Unassembled WGS sequence"/>
</dbReference>
<evidence type="ECO:0000256" key="5">
    <source>
        <dbReference type="SAM" id="MobiDB-lite"/>
    </source>
</evidence>
<dbReference type="Gene3D" id="2.60.40.720">
    <property type="match status" value="1"/>
</dbReference>
<dbReference type="STRING" id="400682.A0A1X7TNX4"/>
<dbReference type="KEGG" id="aqu:100638951"/>
<evidence type="ECO:0000313" key="8">
    <source>
        <dbReference type="Proteomes" id="UP000007879"/>
    </source>
</evidence>
<dbReference type="PROSITE" id="PS51062">
    <property type="entry name" value="RUNT"/>
    <property type="match status" value="1"/>
</dbReference>
<dbReference type="PANTHER" id="PTHR11950">
    <property type="entry name" value="RUNT RELATED"/>
    <property type="match status" value="1"/>
</dbReference>
<dbReference type="SUPFAM" id="SSF49417">
    <property type="entry name" value="p53-like transcription factors"/>
    <property type="match status" value="1"/>
</dbReference>
<evidence type="ECO:0000256" key="3">
    <source>
        <dbReference type="ARBA" id="ARBA00023163"/>
    </source>
</evidence>
<keyword evidence="8" id="KW-1185">Reference proteome</keyword>
<dbReference type="GO" id="GO:0000981">
    <property type="term" value="F:DNA-binding transcription factor activity, RNA polymerase II-specific"/>
    <property type="evidence" value="ECO:0007669"/>
    <property type="project" value="TreeGrafter"/>
</dbReference>
<name>A0A1X7TNX4_AMPQE</name>
<keyword evidence="3" id="KW-0804">Transcription</keyword>
<dbReference type="EnsemblMetazoa" id="XM_020003008.1">
    <property type="protein sequence ID" value="XP_019858567.1"/>
    <property type="gene ID" value="LOC100638951"/>
</dbReference>
<dbReference type="PANTHER" id="PTHR11950:SF31">
    <property type="entry name" value="SEGMENTATION PROTEIN RUNT"/>
    <property type="match status" value="1"/>
</dbReference>
<evidence type="ECO:0000313" key="7">
    <source>
        <dbReference type="EnsemblMetazoa" id="Aqu2.1.16660_001"/>
    </source>
</evidence>
<dbReference type="eggNOG" id="KOG3982">
    <property type="taxonomic scope" value="Eukaryota"/>
</dbReference>
<accession>A0A1X7TNX4</accession>
<sequence>MPLIMSSESIPPPDGPLPPPSSKRYRGERTFSELLAEYPGELVTTDSPNFVCTILPSHWRCNKTLPVPFKVLSLSDITDGTKVILTAGNDENSAAELRNAIATFKNQVARFNDLRFVGRSGRGKMLTVTITIVTEPVQYATYSHAIKVTVDGPREPRRNRASTRSDDHPYLRPNPFMGHLSPAGAGQVPPLIKDTRCPPSGSIDLEGAMATDPSCRPPSMSDVFPAAFQTNADVPLPAWPPSSPHIPGIRSPVWQYPGVITSQSLIPSQLDTSSTNSVPQTSADSLSNGSSTPPNVTQNGDHAQINNSTGNVNDSKFLFPSGSAIPLSPGLFNAQSFFNPGGSNNIPITPTLLAPSVSFSESYIRPGQIYSPFSFTPHGSLHGNLPRTPTLPPPSPHAIVSCSSFPALTAIAHPSFSTSSLQFQKGGSFLDDITKIGSISPFIVSPSLSPNRRPNGTTIFFPTTITAQGEAKFATIGEVGMAGSVGGVERLSGTPDDGSIHSTDSPLIKREVSSPQHCYIDQEAA</sequence>
<reference evidence="7" key="2">
    <citation type="submission" date="2017-05" db="UniProtKB">
        <authorList>
            <consortium name="EnsemblMetazoa"/>
        </authorList>
    </citation>
    <scope>IDENTIFICATION</scope>
</reference>
<feature type="compositionally biased region" description="Basic and acidic residues" evidence="5">
    <location>
        <begin position="152"/>
        <end position="170"/>
    </location>
</feature>
<dbReference type="EnsemblMetazoa" id="Aqu2.1.16660_001">
    <property type="protein sequence ID" value="Aqu2.1.16660_001"/>
    <property type="gene ID" value="Aqu2.1.16660"/>
</dbReference>
<protein>
    <recommendedName>
        <fullName evidence="6">Runt domain-containing protein</fullName>
    </recommendedName>
</protein>
<dbReference type="InParanoid" id="A0A1X7TNX4"/>
<organism evidence="7">
    <name type="scientific">Amphimedon queenslandica</name>
    <name type="common">Sponge</name>
    <dbReference type="NCBI Taxonomy" id="400682"/>
    <lineage>
        <taxon>Eukaryota</taxon>
        <taxon>Metazoa</taxon>
        <taxon>Porifera</taxon>
        <taxon>Demospongiae</taxon>
        <taxon>Heteroscleromorpha</taxon>
        <taxon>Haplosclerida</taxon>
        <taxon>Niphatidae</taxon>
        <taxon>Amphimedon</taxon>
    </lineage>
</organism>
<dbReference type="GO" id="GO:0005634">
    <property type="term" value="C:nucleus"/>
    <property type="evidence" value="ECO:0007669"/>
    <property type="project" value="UniProtKB-SubCell"/>
</dbReference>
<dbReference type="InterPro" id="IPR000040">
    <property type="entry name" value="AML1_Runt"/>
</dbReference>
<feature type="domain" description="Runt" evidence="6">
    <location>
        <begin position="30"/>
        <end position="158"/>
    </location>
</feature>
<evidence type="ECO:0000256" key="2">
    <source>
        <dbReference type="ARBA" id="ARBA00023015"/>
    </source>
</evidence>
<keyword evidence="4" id="KW-0539">Nucleus</keyword>